<feature type="chain" id="PRO_5007100494" description="SMP-30/Gluconolactonase/LRE-like region domain-containing protein" evidence="1">
    <location>
        <begin position="21"/>
        <end position="345"/>
    </location>
</feature>
<dbReference type="PANTHER" id="PTHR42060">
    <property type="entry name" value="NHL REPEAT-CONTAINING PROTEIN-RELATED"/>
    <property type="match status" value="1"/>
</dbReference>
<dbReference type="PANTHER" id="PTHR42060:SF1">
    <property type="entry name" value="NHL REPEAT-CONTAINING PROTEIN"/>
    <property type="match status" value="1"/>
</dbReference>
<dbReference type="AlphaFoldDB" id="A0A101MBQ7"/>
<dbReference type="InterPro" id="IPR052998">
    <property type="entry name" value="Hetero-Diels-Alderase-like"/>
</dbReference>
<name>A0A101MBQ7_PENFR</name>
<reference evidence="2 3" key="1">
    <citation type="submission" date="2015-10" db="EMBL/GenBank/DDBJ databases">
        <title>Genome sequencing of Penicillium freii.</title>
        <authorList>
            <person name="Nguyen H.D."/>
            <person name="Visagie C.M."/>
            <person name="Seifert K.A."/>
        </authorList>
    </citation>
    <scope>NUCLEOTIDE SEQUENCE [LARGE SCALE GENOMIC DNA]</scope>
    <source>
        <strain evidence="2 3">DAOM 242723</strain>
    </source>
</reference>
<evidence type="ECO:0000313" key="2">
    <source>
        <dbReference type="EMBL" id="KUM57634.1"/>
    </source>
</evidence>
<dbReference type="Gene3D" id="2.120.10.30">
    <property type="entry name" value="TolB, C-terminal domain"/>
    <property type="match status" value="1"/>
</dbReference>
<protein>
    <recommendedName>
        <fullName evidence="4">SMP-30/Gluconolactonase/LRE-like region domain-containing protein</fullName>
    </recommendedName>
</protein>
<feature type="signal peptide" evidence="1">
    <location>
        <begin position="1"/>
        <end position="20"/>
    </location>
</feature>
<dbReference type="InterPro" id="IPR011042">
    <property type="entry name" value="6-blade_b-propeller_TolB-like"/>
</dbReference>
<organism evidence="2 3">
    <name type="scientific">Penicillium freii</name>
    <dbReference type="NCBI Taxonomy" id="48697"/>
    <lineage>
        <taxon>Eukaryota</taxon>
        <taxon>Fungi</taxon>
        <taxon>Dikarya</taxon>
        <taxon>Ascomycota</taxon>
        <taxon>Pezizomycotina</taxon>
        <taxon>Eurotiomycetes</taxon>
        <taxon>Eurotiomycetidae</taxon>
        <taxon>Eurotiales</taxon>
        <taxon>Aspergillaceae</taxon>
        <taxon>Penicillium</taxon>
    </lineage>
</organism>
<evidence type="ECO:0000313" key="3">
    <source>
        <dbReference type="Proteomes" id="UP000055045"/>
    </source>
</evidence>
<dbReference type="EMBL" id="LLXE01000347">
    <property type="protein sequence ID" value="KUM57634.1"/>
    <property type="molecule type" value="Genomic_DNA"/>
</dbReference>
<gene>
    <name evidence="2" type="ORF">ACN42_g9545</name>
</gene>
<keyword evidence="1" id="KW-0732">Signal</keyword>
<dbReference type="Proteomes" id="UP000055045">
    <property type="component" value="Unassembled WGS sequence"/>
</dbReference>
<comment type="caution">
    <text evidence="2">The sequence shown here is derived from an EMBL/GenBank/DDBJ whole genome shotgun (WGS) entry which is preliminary data.</text>
</comment>
<evidence type="ECO:0000256" key="1">
    <source>
        <dbReference type="SAM" id="SignalP"/>
    </source>
</evidence>
<keyword evidence="3" id="KW-1185">Reference proteome</keyword>
<sequence>MTRLLFLVLTAVSLLSTTFAHPSVDVNVLYNFGNGTWAENLAVRANGQILVSRLDTPEILQLDPTGASKPIVVASWNSTTYKGCLGISETSRDIFYVVTSGFVNKNFVLTSGVNGIWEIDMRNFTVSKKTGEVTSKAMVSKLVDIPTSDYLNGATTLSETSILVADVYNGWVYRVDTRTGAYNIAINDEKMKFESVPNPASNLGVNGIKIKDGYLYWTNTAAGTLNRIRITNKGAPVGKSEVVTNVPKPDDFVLKKNGFAFIALNQMDELSVLYPESSDAHVIAGSNTSTILAGVTAGAFGRLRHDNHILYLTTSGAKALPINGSVTVPATLSWIDTTQFSYPPV</sequence>
<proteinExistence type="predicted"/>
<accession>A0A101MBQ7</accession>
<dbReference type="SUPFAM" id="SSF63829">
    <property type="entry name" value="Calcium-dependent phosphotriesterase"/>
    <property type="match status" value="1"/>
</dbReference>
<evidence type="ECO:0008006" key="4">
    <source>
        <dbReference type="Google" id="ProtNLM"/>
    </source>
</evidence>